<dbReference type="STRING" id="882082.SaccyDRAFT_2056"/>
<dbReference type="Proteomes" id="UP000002791">
    <property type="component" value="Chromosome"/>
</dbReference>
<protein>
    <submittedName>
        <fullName evidence="1">Gas vesicle protein G</fullName>
    </submittedName>
</protein>
<dbReference type="Pfam" id="PF05120">
    <property type="entry name" value="GvpG"/>
    <property type="match status" value="1"/>
</dbReference>
<gene>
    <name evidence="1" type="ORF">SaccyDRAFT_2056</name>
</gene>
<evidence type="ECO:0000313" key="2">
    <source>
        <dbReference type="Proteomes" id="UP000002791"/>
    </source>
</evidence>
<dbReference type="InterPro" id="IPR007804">
    <property type="entry name" value="GvpG"/>
</dbReference>
<sequence length="84" mass="9093">MGLVTMLLGLPLAPVRGVVSLAEVIREQVDRELYDPASVRRELEAAEEARARGEITAEEEAEIQQRALGRLTGYDGGDATAGER</sequence>
<proteinExistence type="predicted"/>
<keyword evidence="2" id="KW-1185">Reference proteome</keyword>
<evidence type="ECO:0000313" key="1">
    <source>
        <dbReference type="EMBL" id="EHR60949.1"/>
    </source>
</evidence>
<dbReference type="AlphaFoldDB" id="H5XLQ1"/>
<reference evidence="1 2" key="1">
    <citation type="submission" date="2011-11" db="EMBL/GenBank/DDBJ databases">
        <title>The Noncontiguous Finished sequence of Saccharomonospora cyanea NA-134.</title>
        <authorList>
            <consortium name="US DOE Joint Genome Institute"/>
            <person name="Lucas S."/>
            <person name="Han J."/>
            <person name="Lapidus A."/>
            <person name="Cheng J.-F."/>
            <person name="Goodwin L."/>
            <person name="Pitluck S."/>
            <person name="Peters L."/>
            <person name="Ovchinnikova G."/>
            <person name="Lu M."/>
            <person name="Detter J.C."/>
            <person name="Han C."/>
            <person name="Tapia R."/>
            <person name="Land M."/>
            <person name="Hauser L."/>
            <person name="Kyrpides N."/>
            <person name="Ivanova N."/>
            <person name="Pagani I."/>
            <person name="Brambilla E.-M."/>
            <person name="Klenk H.-P."/>
            <person name="Woyke T."/>
        </authorList>
    </citation>
    <scope>NUCLEOTIDE SEQUENCE [LARGE SCALE GENOMIC DNA]</scope>
    <source>
        <strain evidence="1 2">NA-134</strain>
    </source>
</reference>
<dbReference type="OrthoDB" id="3541554at2"/>
<organism evidence="1 2">
    <name type="scientific">Saccharomonospora cyanea NA-134</name>
    <dbReference type="NCBI Taxonomy" id="882082"/>
    <lineage>
        <taxon>Bacteria</taxon>
        <taxon>Bacillati</taxon>
        <taxon>Actinomycetota</taxon>
        <taxon>Actinomycetes</taxon>
        <taxon>Pseudonocardiales</taxon>
        <taxon>Pseudonocardiaceae</taxon>
        <taxon>Saccharomonospora</taxon>
    </lineage>
</organism>
<dbReference type="HOGENOM" id="CLU_162460_1_0_11"/>
<dbReference type="EMBL" id="CM001440">
    <property type="protein sequence ID" value="EHR60949.1"/>
    <property type="molecule type" value="Genomic_DNA"/>
</dbReference>
<accession>H5XLQ1</accession>
<dbReference type="RefSeq" id="WP_005455870.1">
    <property type="nucleotide sequence ID" value="NZ_CM001440.1"/>
</dbReference>
<dbReference type="eggNOG" id="ENOG5033D37">
    <property type="taxonomic scope" value="Bacteria"/>
</dbReference>
<name>H5XLQ1_9PSEU</name>